<evidence type="ECO:0000256" key="1">
    <source>
        <dbReference type="SAM" id="MobiDB-lite"/>
    </source>
</evidence>
<keyword evidence="3" id="KW-1185">Reference proteome</keyword>
<dbReference type="OrthoDB" id="3829576at2"/>
<feature type="compositionally biased region" description="Low complexity" evidence="1">
    <location>
        <begin position="179"/>
        <end position="198"/>
    </location>
</feature>
<dbReference type="EMBL" id="CP038436">
    <property type="protein sequence ID" value="QBX55889.1"/>
    <property type="molecule type" value="Genomic_DNA"/>
</dbReference>
<dbReference type="AlphaFoldDB" id="A0A4P7IF47"/>
<proteinExistence type="predicted"/>
<reference evidence="2 3" key="1">
    <citation type="submission" date="2019-03" db="EMBL/GenBank/DDBJ databases">
        <title>Three New Species of Nocardioides, Nocardioides euryhalodurans sp. nov., Nocardioides seonyuensis sp. nov. and Nocardioides eburneoflavus sp. nov. Iolated from Soil.</title>
        <authorList>
            <person name="Roh S.G."/>
            <person name="Lee C."/>
            <person name="Kim M.-K."/>
            <person name="Kim S.B."/>
        </authorList>
    </citation>
    <scope>NUCLEOTIDE SEQUENCE [LARGE SCALE GENOMIC DNA]</scope>
    <source>
        <strain evidence="2 3">MMS17-SY207-3</strain>
    </source>
</reference>
<evidence type="ECO:0008006" key="4">
    <source>
        <dbReference type="Google" id="ProtNLM"/>
    </source>
</evidence>
<protein>
    <recommendedName>
        <fullName evidence="4">Heparin-binding hemagglutinin</fullName>
    </recommendedName>
</protein>
<gene>
    <name evidence="2" type="ORF">EXE58_10740</name>
</gene>
<feature type="compositionally biased region" description="Low complexity" evidence="1">
    <location>
        <begin position="139"/>
        <end position="156"/>
    </location>
</feature>
<feature type="region of interest" description="Disordered" evidence="1">
    <location>
        <begin position="139"/>
        <end position="198"/>
    </location>
</feature>
<evidence type="ECO:0000313" key="3">
    <source>
        <dbReference type="Proteomes" id="UP000294853"/>
    </source>
</evidence>
<accession>A0A4P7IF47</accession>
<dbReference type="RefSeq" id="WP_135267880.1">
    <property type="nucleotide sequence ID" value="NZ_CP038436.1"/>
</dbReference>
<dbReference type="KEGG" id="nsn:EXE58_10740"/>
<dbReference type="Proteomes" id="UP000294853">
    <property type="component" value="Chromosome"/>
</dbReference>
<organism evidence="2 3">
    <name type="scientific">Nocardioides seonyuensis</name>
    <dbReference type="NCBI Taxonomy" id="2518371"/>
    <lineage>
        <taxon>Bacteria</taxon>
        <taxon>Bacillati</taxon>
        <taxon>Actinomycetota</taxon>
        <taxon>Actinomycetes</taxon>
        <taxon>Propionibacteriales</taxon>
        <taxon>Nocardioidaceae</taxon>
        <taxon>Nocardioides</taxon>
    </lineage>
</organism>
<sequence>MATTKFDLKTEAIKPVFAYVGVTDLAVEKVRVAVADVSKRVAVVQKTDAKKIRAAIETRVNELQGEALTYPAKVQSLVDGNVTAATAAYSDLIKRGESLVGRIRRQQSTKATAKAADTTVAKAKTTVTQAKEAAEASVDAADRTAATKVAPQAKSKPAARKASAKKAAATTARKKATKKTATAQSSAKATATAAKSTATNAVQAVADAAEKVGD</sequence>
<dbReference type="PRINTS" id="PR00833">
    <property type="entry name" value="POAALLERGEN"/>
</dbReference>
<name>A0A4P7IF47_9ACTN</name>
<evidence type="ECO:0000313" key="2">
    <source>
        <dbReference type="EMBL" id="QBX55889.1"/>
    </source>
</evidence>